<protein>
    <submittedName>
        <fullName evidence="1">Uncharacterized protein</fullName>
    </submittedName>
</protein>
<dbReference type="PANTHER" id="PTHR24121">
    <property type="entry name" value="NO MECHANORECEPTOR POTENTIAL C, ISOFORM D-RELATED"/>
    <property type="match status" value="1"/>
</dbReference>
<sequence>MNNSQRHRSSRVFHHSNSAKIYTVNNYNSNNNDDLLIATYKENVTRVQEVVHKNKELIWSKDSQANLPLHVAVEKGHIEVALYLIREFPKGSYALNYLEKSPLSIAVVNGYKDLVENMLEHLVGDSKFIHSLRKDKSLFGTITFWTIL</sequence>
<organism evidence="1 2">
    <name type="scientific">Saponaria officinalis</name>
    <name type="common">Common soapwort</name>
    <name type="synonym">Lychnis saponaria</name>
    <dbReference type="NCBI Taxonomy" id="3572"/>
    <lineage>
        <taxon>Eukaryota</taxon>
        <taxon>Viridiplantae</taxon>
        <taxon>Streptophyta</taxon>
        <taxon>Embryophyta</taxon>
        <taxon>Tracheophyta</taxon>
        <taxon>Spermatophyta</taxon>
        <taxon>Magnoliopsida</taxon>
        <taxon>eudicotyledons</taxon>
        <taxon>Gunneridae</taxon>
        <taxon>Pentapetalae</taxon>
        <taxon>Caryophyllales</taxon>
        <taxon>Caryophyllaceae</taxon>
        <taxon>Caryophylleae</taxon>
        <taxon>Saponaria</taxon>
    </lineage>
</organism>
<reference evidence="1" key="1">
    <citation type="submission" date="2024-03" db="EMBL/GenBank/DDBJ databases">
        <title>WGS assembly of Saponaria officinalis var. Norfolk2.</title>
        <authorList>
            <person name="Jenkins J."/>
            <person name="Shu S."/>
            <person name="Grimwood J."/>
            <person name="Barry K."/>
            <person name="Goodstein D."/>
            <person name="Schmutz J."/>
            <person name="Leebens-Mack J."/>
            <person name="Osbourn A."/>
        </authorList>
    </citation>
    <scope>NUCLEOTIDE SEQUENCE [LARGE SCALE GENOMIC DNA]</scope>
    <source>
        <strain evidence="1">JIC</strain>
    </source>
</reference>
<dbReference type="InterPro" id="IPR036770">
    <property type="entry name" value="Ankyrin_rpt-contain_sf"/>
</dbReference>
<accession>A0AAW1MUM1</accession>
<dbReference type="PANTHER" id="PTHR24121:SF22">
    <property type="entry name" value="PROTEIN ACCELERATED CELL DEATH 6-LIKE"/>
    <property type="match status" value="1"/>
</dbReference>
<name>A0AAW1MUM1_SAPOF</name>
<gene>
    <name evidence="1" type="ORF">RND81_02G157200</name>
</gene>
<dbReference type="Proteomes" id="UP001443914">
    <property type="component" value="Unassembled WGS sequence"/>
</dbReference>
<dbReference type="EMBL" id="JBDFQZ010000002">
    <property type="protein sequence ID" value="KAK9749879.1"/>
    <property type="molecule type" value="Genomic_DNA"/>
</dbReference>
<dbReference type="Gene3D" id="1.25.40.20">
    <property type="entry name" value="Ankyrin repeat-containing domain"/>
    <property type="match status" value="1"/>
</dbReference>
<dbReference type="AlphaFoldDB" id="A0AAW1MUM1"/>
<evidence type="ECO:0000313" key="1">
    <source>
        <dbReference type="EMBL" id="KAK9749879.1"/>
    </source>
</evidence>
<dbReference type="InterPro" id="IPR002110">
    <property type="entry name" value="Ankyrin_rpt"/>
</dbReference>
<proteinExistence type="predicted"/>
<keyword evidence="2" id="KW-1185">Reference proteome</keyword>
<dbReference type="SUPFAM" id="SSF48403">
    <property type="entry name" value="Ankyrin repeat"/>
    <property type="match status" value="1"/>
</dbReference>
<comment type="caution">
    <text evidence="1">The sequence shown here is derived from an EMBL/GenBank/DDBJ whole genome shotgun (WGS) entry which is preliminary data.</text>
</comment>
<evidence type="ECO:0000313" key="2">
    <source>
        <dbReference type="Proteomes" id="UP001443914"/>
    </source>
</evidence>
<dbReference type="SMART" id="SM00248">
    <property type="entry name" value="ANK"/>
    <property type="match status" value="2"/>
</dbReference>
<dbReference type="Pfam" id="PF12796">
    <property type="entry name" value="Ank_2"/>
    <property type="match status" value="1"/>
</dbReference>